<proteinExistence type="predicted"/>
<organism evidence="1 2">
    <name type="scientific">Dyadobacter arcticus</name>
    <dbReference type="NCBI Taxonomy" id="1078754"/>
    <lineage>
        <taxon>Bacteria</taxon>
        <taxon>Pseudomonadati</taxon>
        <taxon>Bacteroidota</taxon>
        <taxon>Cytophagia</taxon>
        <taxon>Cytophagales</taxon>
        <taxon>Spirosomataceae</taxon>
        <taxon>Dyadobacter</taxon>
    </lineage>
</organism>
<name>A0ABX0UMW5_9BACT</name>
<dbReference type="RefSeq" id="WP_167272331.1">
    <property type="nucleotide sequence ID" value="NZ_JAASQJ010000003.1"/>
</dbReference>
<dbReference type="EMBL" id="JAASQJ010000003">
    <property type="protein sequence ID" value="NIJ54331.1"/>
    <property type="molecule type" value="Genomic_DNA"/>
</dbReference>
<evidence type="ECO:0008006" key="3">
    <source>
        <dbReference type="Google" id="ProtNLM"/>
    </source>
</evidence>
<sequence>MENLHQAIVSEEMVWLWYYDEYGGKHIRELYDREAREYVKKLGQETVKQKIDSTE</sequence>
<keyword evidence="2" id="KW-1185">Reference proteome</keyword>
<dbReference type="Proteomes" id="UP001179181">
    <property type="component" value="Unassembled WGS sequence"/>
</dbReference>
<comment type="caution">
    <text evidence="1">The sequence shown here is derived from an EMBL/GenBank/DDBJ whole genome shotgun (WGS) entry which is preliminary data.</text>
</comment>
<evidence type="ECO:0000313" key="1">
    <source>
        <dbReference type="EMBL" id="NIJ54331.1"/>
    </source>
</evidence>
<reference evidence="1 2" key="1">
    <citation type="submission" date="2020-03" db="EMBL/GenBank/DDBJ databases">
        <title>Genomic Encyclopedia of Type Strains, Phase IV (KMG-IV): sequencing the most valuable type-strain genomes for metagenomic binning, comparative biology and taxonomic classification.</title>
        <authorList>
            <person name="Goeker M."/>
        </authorList>
    </citation>
    <scope>NUCLEOTIDE SEQUENCE [LARGE SCALE GENOMIC DNA]</scope>
    <source>
        <strain evidence="1 2">DSM 102865</strain>
    </source>
</reference>
<evidence type="ECO:0000313" key="2">
    <source>
        <dbReference type="Proteomes" id="UP001179181"/>
    </source>
</evidence>
<protein>
    <recommendedName>
        <fullName evidence="3">Phage protein</fullName>
    </recommendedName>
</protein>
<gene>
    <name evidence="1" type="ORF">FHS68_003513</name>
</gene>
<accession>A0ABX0UMW5</accession>